<dbReference type="EMBL" id="BQXS01010997">
    <property type="protein sequence ID" value="GKT35491.1"/>
    <property type="molecule type" value="Genomic_DNA"/>
</dbReference>
<proteinExistence type="predicted"/>
<protein>
    <submittedName>
        <fullName evidence="2">Uncharacterized protein</fullName>
    </submittedName>
</protein>
<feature type="compositionally biased region" description="Acidic residues" evidence="1">
    <location>
        <begin position="697"/>
        <end position="710"/>
    </location>
</feature>
<keyword evidence="3" id="KW-1185">Reference proteome</keyword>
<feature type="compositionally biased region" description="Basic and acidic residues" evidence="1">
    <location>
        <begin position="620"/>
        <end position="629"/>
    </location>
</feature>
<accession>A0ABQ5KTX9</accession>
<reference evidence="2" key="1">
    <citation type="submission" date="2022-03" db="EMBL/GenBank/DDBJ databases">
        <title>Draft genome sequence of Aduncisulcus paluster, a free-living microaerophilic Fornicata.</title>
        <authorList>
            <person name="Yuyama I."/>
            <person name="Kume K."/>
            <person name="Tamura T."/>
            <person name="Inagaki Y."/>
            <person name="Hashimoto T."/>
        </authorList>
    </citation>
    <scope>NUCLEOTIDE SEQUENCE</scope>
    <source>
        <strain evidence="2">NY0171</strain>
    </source>
</reference>
<evidence type="ECO:0000256" key="1">
    <source>
        <dbReference type="SAM" id="MobiDB-lite"/>
    </source>
</evidence>
<feature type="region of interest" description="Disordered" evidence="1">
    <location>
        <begin position="616"/>
        <end position="635"/>
    </location>
</feature>
<evidence type="ECO:0000313" key="2">
    <source>
        <dbReference type="EMBL" id="GKT35491.1"/>
    </source>
</evidence>
<feature type="non-terminal residue" evidence="2">
    <location>
        <position position="1"/>
    </location>
</feature>
<evidence type="ECO:0000313" key="3">
    <source>
        <dbReference type="Proteomes" id="UP001057375"/>
    </source>
</evidence>
<dbReference type="Proteomes" id="UP001057375">
    <property type="component" value="Unassembled WGS sequence"/>
</dbReference>
<organism evidence="2 3">
    <name type="scientific">Aduncisulcus paluster</name>
    <dbReference type="NCBI Taxonomy" id="2918883"/>
    <lineage>
        <taxon>Eukaryota</taxon>
        <taxon>Metamonada</taxon>
        <taxon>Carpediemonas-like organisms</taxon>
        <taxon>Aduncisulcus</taxon>
    </lineage>
</organism>
<gene>
    <name evidence="2" type="ORF">ADUPG1_008644</name>
</gene>
<feature type="region of interest" description="Disordered" evidence="1">
    <location>
        <begin position="504"/>
        <end position="527"/>
    </location>
</feature>
<feature type="region of interest" description="Disordered" evidence="1">
    <location>
        <begin position="694"/>
        <end position="723"/>
    </location>
</feature>
<comment type="caution">
    <text evidence="2">The sequence shown here is derived from an EMBL/GenBank/DDBJ whole genome shotgun (WGS) entry which is preliminary data.</text>
</comment>
<sequence length="779" mass="90673">TKIRRWKRIARKDIKDRDEDEKDYKDGDLEEELKRWEERKKYYEKVREQKLSETRRAAGVTKDNIARLALDPSAAVKHVTRIEEHHHSKWGVDGLREEIDPSERRERAPWWPWKRSNVSDYELIQEKESLDKLDATLDQKDKERWEVEDAMILEEEEKKRKEKEEWLKQSEIERDENEKSEEAEKERVKRLIEKQKRQNVRDTEQAQRKQAFKEHTKFHHVEMPVRFGTLPIAYSALIASLSAISKSFFALICEQYSAASISKIPSERNGRFPEITASGFSGSFFKNETNSIDTAYENEPKRGDFVWMRRGDEEDQRIAYYQNVRDIVWETRLQGGERGDEGSWETRESIFNECRAIAESFFTLGTFENIVPLYFPWMPSCKSTEQCILPLEPSDMEFANKIIPDYAKTNWRYVMNVLSSVGCTPNIFFSQLTSLQLPHSLLEVSMLLPNHSIIQTHTLNVSTGLGVMREWAHTLSELNEHSASFSPSIMSCQENVLKVIQPKSPSLGVESPNGSERPPVTTLDSTTSSVIGAEDSMHERINDTIIKLIKDDDEAPIRTPGSLSTEKHPQSDPIIDSLIAQFNIMTYVSELSKWSLEECDYPIYLSRAVTFTLNPVSKSSPKDKDSEHQFRHKRRQWQLPSSHTMLIRSLASWCGPWFQLLESIFYHIKQDNAKNVLQIHLKKKADVIEMRVMEESSSSDDYDSSSDDGEESSRHRHAETEKAIDLPDKKKFDELIQKSVKMFMEEQSKFIFDNFPNLTSQEIPEEFKPIATFFSIHNM</sequence>
<name>A0ABQ5KTX9_9EUKA</name>
<feature type="region of interest" description="Disordered" evidence="1">
    <location>
        <begin position="164"/>
        <end position="186"/>
    </location>
</feature>